<dbReference type="GeneID" id="25739922"/>
<dbReference type="Gene3D" id="2.60.120.260">
    <property type="entry name" value="Galactose-binding domain-like"/>
    <property type="match status" value="2"/>
</dbReference>
<proteinExistence type="predicted"/>
<gene>
    <name evidence="1" type="ORF">MNEG_7046</name>
</gene>
<dbReference type="RefSeq" id="XP_013899931.1">
    <property type="nucleotide sequence ID" value="XM_014044477.1"/>
</dbReference>
<dbReference type="AlphaFoldDB" id="A0A0D2MJV8"/>
<accession>A0A0D2MJV8</accession>
<dbReference type="EMBL" id="KK101431">
    <property type="protein sequence ID" value="KIZ00912.1"/>
    <property type="molecule type" value="Genomic_DNA"/>
</dbReference>
<reference evidence="1 2" key="1">
    <citation type="journal article" date="2013" name="BMC Genomics">
        <title>Reconstruction of the lipid metabolism for the microalga Monoraphidium neglectum from its genome sequence reveals characteristics suitable for biofuel production.</title>
        <authorList>
            <person name="Bogen C."/>
            <person name="Al-Dilaimi A."/>
            <person name="Albersmeier A."/>
            <person name="Wichmann J."/>
            <person name="Grundmann M."/>
            <person name="Rupp O."/>
            <person name="Lauersen K.J."/>
            <person name="Blifernez-Klassen O."/>
            <person name="Kalinowski J."/>
            <person name="Goesmann A."/>
            <person name="Mussgnug J.H."/>
            <person name="Kruse O."/>
        </authorList>
    </citation>
    <scope>NUCLEOTIDE SEQUENCE [LARGE SCALE GENOMIC DNA]</scope>
    <source>
        <strain evidence="1 2">SAG 48.87</strain>
    </source>
</reference>
<keyword evidence="2" id="KW-1185">Reference proteome</keyword>
<protein>
    <submittedName>
        <fullName evidence="1">Uncharacterized protein</fullName>
    </submittedName>
</protein>
<evidence type="ECO:0000313" key="1">
    <source>
        <dbReference type="EMBL" id="KIZ00912.1"/>
    </source>
</evidence>
<dbReference type="KEGG" id="mng:MNEG_7046"/>
<sequence>MTCMRPTPPPRLARDPYDQLTAVKLKVAASRGARVYINGVLQQDFLAADGSFSYWTNTTDLKPGTLVSNTQGSSSAGFDLDLIYSATAPFAANKVGCKTYSLFSHLEAVPPAAKRASKPTWKYFGGGKASPKGPWTKDTFDDSTWSQGQPPLGFGAAVGFNYTTAIADNSAAATKGRLSYYFRYKLCLSADVLAKIGTPLLNVLSNDGAKVFINKATVSNDISGDHVAKYWNTNKLLTKKKLLVAGTNTIAVQVVNKAGSTDSGFDLDLTYLSNAPVAATPSTCA</sequence>
<evidence type="ECO:0000313" key="2">
    <source>
        <dbReference type="Proteomes" id="UP000054498"/>
    </source>
</evidence>
<organism evidence="1 2">
    <name type="scientific">Monoraphidium neglectum</name>
    <dbReference type="NCBI Taxonomy" id="145388"/>
    <lineage>
        <taxon>Eukaryota</taxon>
        <taxon>Viridiplantae</taxon>
        <taxon>Chlorophyta</taxon>
        <taxon>core chlorophytes</taxon>
        <taxon>Chlorophyceae</taxon>
        <taxon>CS clade</taxon>
        <taxon>Sphaeropleales</taxon>
        <taxon>Selenastraceae</taxon>
        <taxon>Monoraphidium</taxon>
    </lineage>
</organism>
<name>A0A0D2MJV8_9CHLO</name>
<dbReference type="Proteomes" id="UP000054498">
    <property type="component" value="Unassembled WGS sequence"/>
</dbReference>